<feature type="region of interest" description="Disordered" evidence="1">
    <location>
        <begin position="1"/>
        <end position="50"/>
    </location>
</feature>
<comment type="caution">
    <text evidence="2">The sequence shown here is derived from an EMBL/GenBank/DDBJ whole genome shotgun (WGS) entry which is preliminary data.</text>
</comment>
<accession>A0ABU1ZIE6</accession>
<name>A0ABU1ZIE6_9BURK</name>
<organism evidence="2 3">
    <name type="scientific">Rhodoferax saidenbachensis</name>
    <dbReference type="NCBI Taxonomy" id="1484693"/>
    <lineage>
        <taxon>Bacteria</taxon>
        <taxon>Pseudomonadati</taxon>
        <taxon>Pseudomonadota</taxon>
        <taxon>Betaproteobacteria</taxon>
        <taxon>Burkholderiales</taxon>
        <taxon>Comamonadaceae</taxon>
        <taxon>Rhodoferax</taxon>
    </lineage>
</organism>
<protein>
    <submittedName>
        <fullName evidence="2">Uncharacterized protein</fullName>
    </submittedName>
</protein>
<evidence type="ECO:0000313" key="3">
    <source>
        <dbReference type="Proteomes" id="UP001268089"/>
    </source>
</evidence>
<gene>
    <name evidence="2" type="ORF">J2X15_000576</name>
</gene>
<sequence length="50" mass="5871">MQRRAELREALQRRNVPVQDSAAPVSSERQLTAQERAELRRQLRTQQKSP</sequence>
<reference evidence="2 3" key="1">
    <citation type="submission" date="2023-07" db="EMBL/GenBank/DDBJ databases">
        <title>Sorghum-associated microbial communities from plants grown in Nebraska, USA.</title>
        <authorList>
            <person name="Schachtman D."/>
        </authorList>
    </citation>
    <scope>NUCLEOTIDE SEQUENCE [LARGE SCALE GENOMIC DNA]</scope>
    <source>
        <strain evidence="2 3">BE308</strain>
    </source>
</reference>
<feature type="compositionally biased region" description="Basic and acidic residues" evidence="1">
    <location>
        <begin position="1"/>
        <end position="12"/>
    </location>
</feature>
<dbReference type="EMBL" id="JAVDXO010000001">
    <property type="protein sequence ID" value="MDR7305310.1"/>
    <property type="molecule type" value="Genomic_DNA"/>
</dbReference>
<dbReference type="RefSeq" id="WP_310339343.1">
    <property type="nucleotide sequence ID" value="NZ_JAVDXO010000001.1"/>
</dbReference>
<evidence type="ECO:0000256" key="1">
    <source>
        <dbReference type="SAM" id="MobiDB-lite"/>
    </source>
</evidence>
<evidence type="ECO:0000313" key="2">
    <source>
        <dbReference type="EMBL" id="MDR7305310.1"/>
    </source>
</evidence>
<dbReference type="Proteomes" id="UP001268089">
    <property type="component" value="Unassembled WGS sequence"/>
</dbReference>
<proteinExistence type="predicted"/>
<keyword evidence="3" id="KW-1185">Reference proteome</keyword>